<dbReference type="CDD" id="cd01822">
    <property type="entry name" value="Lysophospholipase_L1_like"/>
    <property type="match status" value="1"/>
</dbReference>
<dbReference type="InterPro" id="IPR036514">
    <property type="entry name" value="SGNH_hydro_sf"/>
</dbReference>
<proteinExistence type="predicted"/>
<evidence type="ECO:0000313" key="3">
    <source>
        <dbReference type="Proteomes" id="UP001446205"/>
    </source>
</evidence>
<dbReference type="Proteomes" id="UP001446205">
    <property type="component" value="Unassembled WGS sequence"/>
</dbReference>
<keyword evidence="3" id="KW-1185">Reference proteome</keyword>
<name>A0ABU9D6Y1_9PROT</name>
<dbReference type="RefSeq" id="WP_341370363.1">
    <property type="nucleotide sequence ID" value="NZ_JBBPCO010000004.1"/>
</dbReference>
<reference evidence="2 3" key="1">
    <citation type="submission" date="2024-04" db="EMBL/GenBank/DDBJ databases">
        <authorList>
            <person name="Abashina T."/>
            <person name="Shaikin A."/>
        </authorList>
    </citation>
    <scope>NUCLEOTIDE SEQUENCE [LARGE SCALE GENOMIC DNA]</scope>
    <source>
        <strain evidence="2 3">AAFK</strain>
    </source>
</reference>
<sequence>MSFFLFSFFSLPAEAQTRPVILAFGDSLTAGYRLDRDQAWPTLLQKQIDQANMKYRVINAGISGETTAGGLARLPALLAREKPRLVILELGANDALRGLSLSQAKNNLERMIQMSKASGAEVLLVGMRIPPNYGSAYARKFQQMYPDLARAHKTAFLPFLLEGVAGNFALNLDDGIHPNAAGQRIIVKSVWKAVQPMLIQSAGSASGQSQKQG</sequence>
<dbReference type="SUPFAM" id="SSF52266">
    <property type="entry name" value="SGNH hydrolase"/>
    <property type="match status" value="1"/>
</dbReference>
<dbReference type="EMBL" id="JBBPCO010000004">
    <property type="protein sequence ID" value="MEK8089305.1"/>
    <property type="molecule type" value="Genomic_DNA"/>
</dbReference>
<organism evidence="2 3">
    <name type="scientific">Thermithiobacillus plumbiphilus</name>
    <dbReference type="NCBI Taxonomy" id="1729899"/>
    <lineage>
        <taxon>Bacteria</taxon>
        <taxon>Pseudomonadati</taxon>
        <taxon>Pseudomonadota</taxon>
        <taxon>Acidithiobacillia</taxon>
        <taxon>Acidithiobacillales</taxon>
        <taxon>Thermithiobacillaceae</taxon>
        <taxon>Thermithiobacillus</taxon>
    </lineage>
</organism>
<dbReference type="InterPro" id="IPR008265">
    <property type="entry name" value="Lipase_GDSL_AS"/>
</dbReference>
<dbReference type="Pfam" id="PF13472">
    <property type="entry name" value="Lipase_GDSL_2"/>
    <property type="match status" value="1"/>
</dbReference>
<comment type="caution">
    <text evidence="2">The sequence shown here is derived from an EMBL/GenBank/DDBJ whole genome shotgun (WGS) entry which is preliminary data.</text>
</comment>
<evidence type="ECO:0000313" key="2">
    <source>
        <dbReference type="EMBL" id="MEK8089305.1"/>
    </source>
</evidence>
<dbReference type="PANTHER" id="PTHR30383">
    <property type="entry name" value="THIOESTERASE 1/PROTEASE 1/LYSOPHOSPHOLIPASE L1"/>
    <property type="match status" value="1"/>
</dbReference>
<gene>
    <name evidence="2" type="ORF">WOB96_05945</name>
</gene>
<accession>A0ABU9D6Y1</accession>
<dbReference type="Gene3D" id="3.40.50.1110">
    <property type="entry name" value="SGNH hydrolase"/>
    <property type="match status" value="1"/>
</dbReference>
<evidence type="ECO:0000259" key="1">
    <source>
        <dbReference type="Pfam" id="PF13472"/>
    </source>
</evidence>
<feature type="domain" description="SGNH hydrolase-type esterase" evidence="1">
    <location>
        <begin position="23"/>
        <end position="185"/>
    </location>
</feature>
<dbReference type="PANTHER" id="PTHR30383:SF24">
    <property type="entry name" value="THIOESTERASE 1_PROTEASE 1_LYSOPHOSPHOLIPASE L1"/>
    <property type="match status" value="1"/>
</dbReference>
<dbReference type="PROSITE" id="PS01098">
    <property type="entry name" value="LIPASE_GDSL_SER"/>
    <property type="match status" value="1"/>
</dbReference>
<dbReference type="InterPro" id="IPR051532">
    <property type="entry name" value="Ester_Hydrolysis_Enzymes"/>
</dbReference>
<protein>
    <submittedName>
        <fullName evidence="2">Arylesterase</fullName>
    </submittedName>
</protein>
<dbReference type="InterPro" id="IPR013830">
    <property type="entry name" value="SGNH_hydro"/>
</dbReference>